<evidence type="ECO:0000313" key="1">
    <source>
        <dbReference type="EMBL" id="GAC68713.1"/>
    </source>
</evidence>
<dbReference type="RefSeq" id="WP_007621081.1">
    <property type="nucleotide sequence ID" value="NZ_BANX01000018.1"/>
</dbReference>
<protein>
    <submittedName>
        <fullName evidence="1">Uncharacterized protein</fullName>
    </submittedName>
</protein>
<feature type="non-terminal residue" evidence="1">
    <location>
        <position position="1"/>
    </location>
</feature>
<dbReference type="eggNOG" id="COG3391">
    <property type="taxonomic scope" value="Bacteria"/>
</dbReference>
<dbReference type="InterPro" id="IPR015943">
    <property type="entry name" value="WD40/YVTN_repeat-like_dom_sf"/>
</dbReference>
<proteinExistence type="predicted"/>
<sequence>ARGLAIADGVVSVLAPGQGLLRYDLSGRPAVPPRVATPDLVALVPAEGGGLVGVGPGVLVRVDATGATTTVKTTVNDPTAVAQTADGRVVVGTAGGQVVVFDENLAQVRTIRGFIRVDELTASPRGADLPDEQVVVVDRAQSSATPVDIDDGSLKPALRAGNGATNATIDHFGRVSVANTRDGEIIGFFGSPLVMRFRYPVPDGPYAVDYDDTREVLWVSTTANNEVVAYDLSGGEPTEKRRFPAVAQPDSVVVDDRSGTVAVLSARTGELQLVGADASTDAATPGR</sequence>
<name>M0QJH6_9ACTN</name>
<gene>
    <name evidence="1" type="ORF">GS4_18_00010</name>
</gene>
<dbReference type="SUPFAM" id="SSF50998">
    <property type="entry name" value="Quinoprotein alcohol dehydrogenase-like"/>
    <property type="match status" value="1"/>
</dbReference>
<dbReference type="InterPro" id="IPR011047">
    <property type="entry name" value="Quinoprotein_ADH-like_sf"/>
</dbReference>
<evidence type="ECO:0000313" key="2">
    <source>
        <dbReference type="Proteomes" id="UP000011666"/>
    </source>
</evidence>
<dbReference type="Proteomes" id="UP000011666">
    <property type="component" value="Unassembled WGS sequence"/>
</dbReference>
<dbReference type="Gene3D" id="2.130.10.10">
    <property type="entry name" value="YVTN repeat-like/Quinoprotein amine dehydrogenase"/>
    <property type="match status" value="1"/>
</dbReference>
<keyword evidence="2" id="KW-1185">Reference proteome</keyword>
<dbReference type="EMBL" id="BANX01000018">
    <property type="protein sequence ID" value="GAC68713.1"/>
    <property type="molecule type" value="Genomic_DNA"/>
</dbReference>
<accession>M0QJH6</accession>
<reference evidence="1 2" key="1">
    <citation type="submission" date="2013-01" db="EMBL/GenBank/DDBJ databases">
        <title>Whole genome shotgun sequence of Gordonia soli NBRC 108243.</title>
        <authorList>
            <person name="Isaki-Nakamura S."/>
            <person name="Hosoyama A."/>
            <person name="Tsuchikane K."/>
            <person name="Ando Y."/>
            <person name="Baba S."/>
            <person name="Ohji S."/>
            <person name="Hamada M."/>
            <person name="Tamura T."/>
            <person name="Yamazoe A."/>
            <person name="Yamazaki S."/>
            <person name="Fujita N."/>
        </authorList>
    </citation>
    <scope>NUCLEOTIDE SEQUENCE [LARGE SCALE GENOMIC DNA]</scope>
    <source>
        <strain evidence="1 2">NBRC 108243</strain>
    </source>
</reference>
<dbReference type="AlphaFoldDB" id="M0QJH6"/>
<dbReference type="OrthoDB" id="4446106at2"/>
<comment type="caution">
    <text evidence="1">The sequence shown here is derived from an EMBL/GenBank/DDBJ whole genome shotgun (WGS) entry which is preliminary data.</text>
</comment>
<organism evidence="1 2">
    <name type="scientific">Gordonia soli NBRC 108243</name>
    <dbReference type="NCBI Taxonomy" id="1223545"/>
    <lineage>
        <taxon>Bacteria</taxon>
        <taxon>Bacillati</taxon>
        <taxon>Actinomycetota</taxon>
        <taxon>Actinomycetes</taxon>
        <taxon>Mycobacteriales</taxon>
        <taxon>Gordoniaceae</taxon>
        <taxon>Gordonia</taxon>
    </lineage>
</organism>
<dbReference type="STRING" id="1223545.GS4_18_00010"/>